<sequence length="294" mass="31431">MTQALVAGLLGYQSATGAFGAIVQEPQASSRPDETCLITAQICLILLSPGLAGRDPLLQLSLERGLSFIESCAAPEGNGWFRMHATMPPNAALPDLKTTALAWLALVLAGRREPQVARDALLTVIRDTEVSAPRPEDSAWIAPGLCRTWPTRGQHVNPVDLVANIHLAACRASLGLPLPTAAREAMTHASAALDPAGGNFSQISPMCASPAEVELALEQAVRAGQEALVPALRTVRQLGFGRRDRLARRPADRPLHCLPDGGTVWSAPSLQLARWLYDLSHDSRPDPRPRLPCP</sequence>
<dbReference type="EMBL" id="JADFFK010000006">
    <property type="protein sequence ID" value="MBE9637090.1"/>
    <property type="molecule type" value="Genomic_DNA"/>
</dbReference>
<proteinExistence type="predicted"/>
<name>A0ABR9X0K9_9RHOB</name>
<keyword evidence="2" id="KW-1185">Reference proteome</keyword>
<accession>A0ABR9X0K9</accession>
<comment type="caution">
    <text evidence="1">The sequence shown here is derived from an EMBL/GenBank/DDBJ whole genome shotgun (WGS) entry which is preliminary data.</text>
</comment>
<evidence type="ECO:0000313" key="2">
    <source>
        <dbReference type="Proteomes" id="UP000607796"/>
    </source>
</evidence>
<reference evidence="1 2" key="1">
    <citation type="journal article" date="2021" name="Int. J. Syst. Evol. Microbiol.">
        <title>Salipiger mangrovisoli sp. nov., isolated from mangrove soil and the proposal for the reclassification of Paraphaeobacter pallidus as Salipiger pallidus comb. nov.</title>
        <authorList>
            <person name="Du J."/>
            <person name="Liu Y."/>
            <person name="Pei T."/>
            <person name="Deng M.R."/>
            <person name="Zhu H."/>
        </authorList>
    </citation>
    <scope>NUCLEOTIDE SEQUENCE [LARGE SCALE GENOMIC DNA]</scope>
    <source>
        <strain evidence="1 2">6D45A</strain>
    </source>
</reference>
<dbReference type="SUPFAM" id="SSF48239">
    <property type="entry name" value="Terpenoid cyclases/Protein prenyltransferases"/>
    <property type="match status" value="1"/>
</dbReference>
<protein>
    <submittedName>
        <fullName evidence="1">Uncharacterized protein</fullName>
    </submittedName>
</protein>
<organism evidence="1 2">
    <name type="scientific">Salipiger mangrovisoli</name>
    <dbReference type="NCBI Taxonomy" id="2865933"/>
    <lineage>
        <taxon>Bacteria</taxon>
        <taxon>Pseudomonadati</taxon>
        <taxon>Pseudomonadota</taxon>
        <taxon>Alphaproteobacteria</taxon>
        <taxon>Rhodobacterales</taxon>
        <taxon>Roseobacteraceae</taxon>
        <taxon>Salipiger</taxon>
    </lineage>
</organism>
<dbReference type="InterPro" id="IPR008930">
    <property type="entry name" value="Terpenoid_cyclase/PrenylTrfase"/>
</dbReference>
<evidence type="ECO:0000313" key="1">
    <source>
        <dbReference type="EMBL" id="MBE9637090.1"/>
    </source>
</evidence>
<dbReference type="Proteomes" id="UP000607796">
    <property type="component" value="Unassembled WGS sequence"/>
</dbReference>
<gene>
    <name evidence="1" type="ORF">IQ782_09590</name>
</gene>
<dbReference type="RefSeq" id="WP_194134407.1">
    <property type="nucleotide sequence ID" value="NZ_JADFFK010000006.1"/>
</dbReference>